<sequence>MATVQQPVDNWVTGSDSYQTTLVTILSGQNLPEKKPLGVVSASGKVVAWDPAGDDGREVAVYITAYAVDATGGDQQAQVIKTGTFNPEQVAWPVGTTDAQKLGAFVGTPISLQLPV</sequence>
<dbReference type="EMBL" id="FNAE01000009">
    <property type="protein sequence ID" value="SDF62426.1"/>
    <property type="molecule type" value="Genomic_DNA"/>
</dbReference>
<dbReference type="OrthoDB" id="6121140at2"/>
<dbReference type="RefSeq" id="WP_074681695.1">
    <property type="nucleotide sequence ID" value="NZ_CBCSET010000008.1"/>
</dbReference>
<dbReference type="SUPFAM" id="SSF51274">
    <property type="entry name" value="Head decoration protein D (gpD, major capsid protein D)"/>
    <property type="match status" value="1"/>
</dbReference>
<evidence type="ECO:0000313" key="2">
    <source>
        <dbReference type="EMBL" id="SDF62426.1"/>
    </source>
</evidence>
<dbReference type="AlphaFoldDB" id="A0A1G7MLD3"/>
<accession>A0A1G7MLD3</accession>
<name>A0A1G7MLD3_9GAMM</name>
<proteinExistence type="predicted"/>
<dbReference type="InterPro" id="IPR036630">
    <property type="entry name" value="Head_decoration_D_sf"/>
</dbReference>
<reference evidence="2 3" key="1">
    <citation type="submission" date="2016-10" db="EMBL/GenBank/DDBJ databases">
        <authorList>
            <person name="de Groot N.N."/>
        </authorList>
    </citation>
    <scope>NUCLEOTIDE SEQUENCE [LARGE SCALE GENOMIC DNA]</scope>
    <source>
        <strain evidence="2 3">JCM 10630</strain>
    </source>
</reference>
<dbReference type="Gene3D" id="2.40.300.10">
    <property type="entry name" value="Head decoration protein D"/>
    <property type="match status" value="1"/>
</dbReference>
<evidence type="ECO:0000313" key="4">
    <source>
        <dbReference type="Proteomes" id="UP001278050"/>
    </source>
</evidence>
<protein>
    <submittedName>
        <fullName evidence="1 2">Head decoration protein</fullName>
    </submittedName>
</protein>
<dbReference type="Proteomes" id="UP000182413">
    <property type="component" value="Unassembled WGS sequence"/>
</dbReference>
<evidence type="ECO:0000313" key="1">
    <source>
        <dbReference type="EMBL" id="MDX5994938.1"/>
    </source>
</evidence>
<dbReference type="InterPro" id="IPR004195">
    <property type="entry name" value="Head_decoration_D"/>
</dbReference>
<dbReference type="Pfam" id="PF02924">
    <property type="entry name" value="HDPD"/>
    <property type="match status" value="1"/>
</dbReference>
<gene>
    <name evidence="2" type="ORF">SAMN05216575_10981</name>
    <name evidence="1" type="ORF">SIM71_22975</name>
</gene>
<keyword evidence="4" id="KW-1185">Reference proteome</keyword>
<evidence type="ECO:0000313" key="3">
    <source>
        <dbReference type="Proteomes" id="UP000182413"/>
    </source>
</evidence>
<dbReference type="EMBL" id="JAWXXP010000001">
    <property type="protein sequence ID" value="MDX5994938.1"/>
    <property type="molecule type" value="Genomic_DNA"/>
</dbReference>
<organism evidence="2 3">
    <name type="scientific">Ectopseudomonas alcaliphila</name>
    <dbReference type="NCBI Taxonomy" id="101564"/>
    <lineage>
        <taxon>Bacteria</taxon>
        <taxon>Pseudomonadati</taxon>
        <taxon>Pseudomonadota</taxon>
        <taxon>Gammaproteobacteria</taxon>
        <taxon>Pseudomonadales</taxon>
        <taxon>Pseudomonadaceae</taxon>
        <taxon>Ectopseudomonas</taxon>
    </lineage>
</organism>
<dbReference type="Proteomes" id="UP001278050">
    <property type="component" value="Unassembled WGS sequence"/>
</dbReference>
<reference evidence="1 4" key="2">
    <citation type="submission" date="2023-11" db="EMBL/GenBank/DDBJ databases">
        <title>MicrobeMod: A computational toolkit for identifying prokaryotic methylation and restriction-modification with nanopore sequencing.</title>
        <authorList>
            <person name="Crits-Christoph A."/>
            <person name="Kang S.C."/>
            <person name="Lee H."/>
            <person name="Ostrov N."/>
        </authorList>
    </citation>
    <scope>NUCLEOTIDE SEQUENCE [LARGE SCALE GENOMIC DNA]</scope>
    <source>
        <strain evidence="1 4">ATCC BAA-571</strain>
    </source>
</reference>